<dbReference type="GO" id="GO:0015171">
    <property type="term" value="F:amino acid transmembrane transporter activity"/>
    <property type="evidence" value="ECO:0007669"/>
    <property type="project" value="TreeGrafter"/>
</dbReference>
<evidence type="ECO:0000313" key="8">
    <source>
        <dbReference type="Proteomes" id="UP000051673"/>
    </source>
</evidence>
<feature type="transmembrane region" description="Helical" evidence="6">
    <location>
        <begin position="6"/>
        <end position="25"/>
    </location>
</feature>
<keyword evidence="4 6" id="KW-1133">Transmembrane helix</keyword>
<evidence type="ECO:0000256" key="5">
    <source>
        <dbReference type="ARBA" id="ARBA00023136"/>
    </source>
</evidence>
<evidence type="ECO:0000256" key="6">
    <source>
        <dbReference type="SAM" id="Phobius"/>
    </source>
</evidence>
<keyword evidence="8" id="KW-1185">Reference proteome</keyword>
<evidence type="ECO:0000256" key="4">
    <source>
        <dbReference type="ARBA" id="ARBA00022989"/>
    </source>
</evidence>
<name>A0A0R2JJU5_9LACO</name>
<evidence type="ECO:0000256" key="1">
    <source>
        <dbReference type="ARBA" id="ARBA00004651"/>
    </source>
</evidence>
<feature type="transmembrane region" description="Helical" evidence="6">
    <location>
        <begin position="177"/>
        <end position="197"/>
    </location>
</feature>
<keyword evidence="5 6" id="KW-0472">Membrane</keyword>
<comment type="subcellular location">
    <subcellularLocation>
        <location evidence="1">Cell membrane</location>
        <topology evidence="1">Multi-pass membrane protein</topology>
    </subcellularLocation>
</comment>
<keyword evidence="2" id="KW-1003">Cell membrane</keyword>
<feature type="transmembrane region" description="Helical" evidence="6">
    <location>
        <begin position="104"/>
        <end position="123"/>
    </location>
</feature>
<dbReference type="PANTHER" id="PTHR30086:SF20">
    <property type="entry name" value="ARGININE EXPORTER PROTEIN ARGO-RELATED"/>
    <property type="match status" value="1"/>
</dbReference>
<sequence>MSAVISGMILGFAFIAPIGMQNLYVFNNAVNNTFKRAMLYVFFVWLADSSFSIVAYFGMGAIINSNELLKLVVMILGGCLVIYIGWTILRSANQVSLNAEENKLSIKTAFITAFIVTWANPQALVDGSLMLGATRAKLPDADVMPFIIGVLIATSLWFTFVTVLVNLFKNNLSKRAFVIVNVVSGLIMLGYGAYFLFGAAEMLFA</sequence>
<keyword evidence="3 6" id="KW-0812">Transmembrane</keyword>
<dbReference type="PANTHER" id="PTHR30086">
    <property type="entry name" value="ARGININE EXPORTER PROTEIN ARGO"/>
    <property type="match status" value="1"/>
</dbReference>
<dbReference type="GO" id="GO:0005886">
    <property type="term" value="C:plasma membrane"/>
    <property type="evidence" value="ECO:0007669"/>
    <property type="project" value="UniProtKB-SubCell"/>
</dbReference>
<dbReference type="RefSeq" id="WP_057786682.1">
    <property type="nucleotide sequence ID" value="NZ_JQCD01000018.1"/>
</dbReference>
<dbReference type="EMBL" id="JQCD01000018">
    <property type="protein sequence ID" value="KRN77535.1"/>
    <property type="molecule type" value="Genomic_DNA"/>
</dbReference>
<proteinExistence type="predicted"/>
<dbReference type="InterPro" id="IPR001123">
    <property type="entry name" value="LeuE-type"/>
</dbReference>
<feature type="transmembrane region" description="Helical" evidence="6">
    <location>
        <begin position="37"/>
        <end position="59"/>
    </location>
</feature>
<dbReference type="Pfam" id="PF01810">
    <property type="entry name" value="LysE"/>
    <property type="match status" value="1"/>
</dbReference>
<organism evidence="7 8">
    <name type="scientific">Weissella minor</name>
    <dbReference type="NCBI Taxonomy" id="1620"/>
    <lineage>
        <taxon>Bacteria</taxon>
        <taxon>Bacillati</taxon>
        <taxon>Bacillota</taxon>
        <taxon>Bacilli</taxon>
        <taxon>Lactobacillales</taxon>
        <taxon>Lactobacillaceae</taxon>
        <taxon>Weissella</taxon>
    </lineage>
</organism>
<feature type="transmembrane region" description="Helical" evidence="6">
    <location>
        <begin position="71"/>
        <end position="92"/>
    </location>
</feature>
<dbReference type="Proteomes" id="UP000051673">
    <property type="component" value="Unassembled WGS sequence"/>
</dbReference>
<dbReference type="OrthoDB" id="5638726at2"/>
<dbReference type="AlphaFoldDB" id="A0A0R2JJU5"/>
<feature type="transmembrane region" description="Helical" evidence="6">
    <location>
        <begin position="143"/>
        <end position="165"/>
    </location>
</feature>
<evidence type="ECO:0000256" key="2">
    <source>
        <dbReference type="ARBA" id="ARBA00022475"/>
    </source>
</evidence>
<accession>A0A0R2JJU5</accession>
<gene>
    <name evidence="7" type="ORF">IV67_GL001593</name>
</gene>
<reference evidence="7 8" key="1">
    <citation type="journal article" date="2015" name="Genome Announc.">
        <title>Expanding the biotechnology potential of lactobacilli through comparative genomics of 213 strains and associated genera.</title>
        <authorList>
            <person name="Sun Z."/>
            <person name="Harris H.M."/>
            <person name="McCann A."/>
            <person name="Guo C."/>
            <person name="Argimon S."/>
            <person name="Zhang W."/>
            <person name="Yang X."/>
            <person name="Jeffery I.B."/>
            <person name="Cooney J.C."/>
            <person name="Kagawa T.F."/>
            <person name="Liu W."/>
            <person name="Song Y."/>
            <person name="Salvetti E."/>
            <person name="Wrobel A."/>
            <person name="Rasinkangas P."/>
            <person name="Parkhill J."/>
            <person name="Rea M.C."/>
            <person name="O'Sullivan O."/>
            <person name="Ritari J."/>
            <person name="Douillard F.P."/>
            <person name="Paul Ross R."/>
            <person name="Yang R."/>
            <person name="Briner A.E."/>
            <person name="Felis G.E."/>
            <person name="de Vos W.M."/>
            <person name="Barrangou R."/>
            <person name="Klaenhammer T.R."/>
            <person name="Caufield P.W."/>
            <person name="Cui Y."/>
            <person name="Zhang H."/>
            <person name="O'Toole P.W."/>
        </authorList>
    </citation>
    <scope>NUCLEOTIDE SEQUENCE [LARGE SCALE GENOMIC DNA]</scope>
    <source>
        <strain evidence="7 8">DSM 20014</strain>
    </source>
</reference>
<comment type="caution">
    <text evidence="7">The sequence shown here is derived from an EMBL/GenBank/DDBJ whole genome shotgun (WGS) entry which is preliminary data.</text>
</comment>
<evidence type="ECO:0000256" key="3">
    <source>
        <dbReference type="ARBA" id="ARBA00022692"/>
    </source>
</evidence>
<dbReference type="PATRIC" id="fig|1620.3.peg.1628"/>
<evidence type="ECO:0000313" key="7">
    <source>
        <dbReference type="EMBL" id="KRN77535.1"/>
    </source>
</evidence>
<protein>
    <submittedName>
        <fullName evidence="7">Amino acid export protein</fullName>
    </submittedName>
</protein>